<keyword evidence="4 6" id="KW-0648">Protein biosynthesis</keyword>
<dbReference type="FunFam" id="3.30.1360.40:FF:000001">
    <property type="entry name" value="Ribosome-recycling factor"/>
    <property type="match status" value="1"/>
</dbReference>
<evidence type="ECO:0000313" key="10">
    <source>
        <dbReference type="Proteomes" id="UP000317617"/>
    </source>
</evidence>
<proteinExistence type="inferred from homology"/>
<accession>A0A4Y3TMU0</accession>
<comment type="caution">
    <text evidence="9">The sequence shown here is derived from an EMBL/GenBank/DDBJ whole genome shotgun (WGS) entry which is preliminary data.</text>
</comment>
<dbReference type="InterPro" id="IPR023584">
    <property type="entry name" value="Ribosome_recyc_fac_dom"/>
</dbReference>
<dbReference type="PANTHER" id="PTHR20982">
    <property type="entry name" value="RIBOSOME RECYCLING FACTOR"/>
    <property type="match status" value="1"/>
</dbReference>
<dbReference type="Proteomes" id="UP000317617">
    <property type="component" value="Unassembled WGS sequence"/>
</dbReference>
<evidence type="ECO:0000313" key="9">
    <source>
        <dbReference type="EMBL" id="GEB82347.1"/>
    </source>
</evidence>
<dbReference type="GO" id="GO:0005829">
    <property type="term" value="C:cytosol"/>
    <property type="evidence" value="ECO:0007669"/>
    <property type="project" value="GOC"/>
</dbReference>
<dbReference type="PANTHER" id="PTHR20982:SF3">
    <property type="entry name" value="MITOCHONDRIAL RIBOSOME RECYCLING FACTOR PSEUDO 1"/>
    <property type="match status" value="1"/>
</dbReference>
<evidence type="ECO:0000256" key="6">
    <source>
        <dbReference type="HAMAP-Rule" id="MF_00040"/>
    </source>
</evidence>
<evidence type="ECO:0000256" key="5">
    <source>
        <dbReference type="ARBA" id="ARBA00025050"/>
    </source>
</evidence>
<dbReference type="Gene3D" id="1.10.132.20">
    <property type="entry name" value="Ribosome-recycling factor"/>
    <property type="match status" value="1"/>
</dbReference>
<organism evidence="9 10">
    <name type="scientific">Acetobacter orleanensis</name>
    <dbReference type="NCBI Taxonomy" id="104099"/>
    <lineage>
        <taxon>Bacteria</taxon>
        <taxon>Pseudomonadati</taxon>
        <taxon>Pseudomonadota</taxon>
        <taxon>Alphaproteobacteria</taxon>
        <taxon>Acetobacterales</taxon>
        <taxon>Acetobacteraceae</taxon>
        <taxon>Acetobacter</taxon>
    </lineage>
</organism>
<evidence type="ECO:0000259" key="8">
    <source>
        <dbReference type="Pfam" id="PF01765"/>
    </source>
</evidence>
<evidence type="ECO:0000256" key="2">
    <source>
        <dbReference type="ARBA" id="ARBA00005912"/>
    </source>
</evidence>
<dbReference type="NCBIfam" id="TIGR00496">
    <property type="entry name" value="frr"/>
    <property type="match status" value="1"/>
</dbReference>
<evidence type="ECO:0000256" key="4">
    <source>
        <dbReference type="ARBA" id="ARBA00022917"/>
    </source>
</evidence>
<keyword evidence="3 6" id="KW-0963">Cytoplasm</keyword>
<comment type="similarity">
    <text evidence="2 6">Belongs to the RRF family.</text>
</comment>
<gene>
    <name evidence="6 9" type="primary">frr</name>
    <name evidence="9" type="ORF">AOR01nite_08240</name>
</gene>
<dbReference type="STRING" id="104099.AD949_03325"/>
<reference evidence="9 10" key="1">
    <citation type="submission" date="2019-06" db="EMBL/GenBank/DDBJ databases">
        <title>Whole genome shotgun sequence of Acetobacter orleanensis NBRC 13752.</title>
        <authorList>
            <person name="Hosoyama A."/>
            <person name="Uohara A."/>
            <person name="Ohji S."/>
            <person name="Ichikawa N."/>
        </authorList>
    </citation>
    <scope>NUCLEOTIDE SEQUENCE [LARGE SCALE GENOMIC DNA]</scope>
    <source>
        <strain evidence="9 10">NBRC 13752</strain>
    </source>
</reference>
<evidence type="ECO:0000256" key="7">
    <source>
        <dbReference type="SAM" id="MobiDB-lite"/>
    </source>
</evidence>
<dbReference type="AlphaFoldDB" id="A0A4Y3TMU0"/>
<dbReference type="InterPro" id="IPR036191">
    <property type="entry name" value="RRF_sf"/>
</dbReference>
<comment type="subcellular location">
    <subcellularLocation>
        <location evidence="1 6">Cytoplasm</location>
    </subcellularLocation>
</comment>
<evidence type="ECO:0000256" key="1">
    <source>
        <dbReference type="ARBA" id="ARBA00004496"/>
    </source>
</evidence>
<keyword evidence="10" id="KW-1185">Reference proteome</keyword>
<dbReference type="InterPro" id="IPR002661">
    <property type="entry name" value="Ribosome_recyc_fac"/>
</dbReference>
<dbReference type="HAMAP" id="MF_00040">
    <property type="entry name" value="RRF"/>
    <property type="match status" value="1"/>
</dbReference>
<feature type="region of interest" description="Disordered" evidence="7">
    <location>
        <begin position="1"/>
        <end position="22"/>
    </location>
</feature>
<feature type="domain" description="Ribosome recycling factor" evidence="8">
    <location>
        <begin position="45"/>
        <end position="207"/>
    </location>
</feature>
<dbReference type="Gene3D" id="3.30.1360.40">
    <property type="match status" value="1"/>
</dbReference>
<dbReference type="CDD" id="cd00520">
    <property type="entry name" value="RRF"/>
    <property type="match status" value="1"/>
</dbReference>
<dbReference type="GO" id="GO:0002184">
    <property type="term" value="P:cytoplasmic translational termination"/>
    <property type="evidence" value="ECO:0007669"/>
    <property type="project" value="TreeGrafter"/>
</dbReference>
<dbReference type="Pfam" id="PF01765">
    <property type="entry name" value="RRF"/>
    <property type="match status" value="1"/>
</dbReference>
<dbReference type="EMBL" id="BJMU01000002">
    <property type="protein sequence ID" value="GEB82347.1"/>
    <property type="molecule type" value="Genomic_DNA"/>
</dbReference>
<dbReference type="SUPFAM" id="SSF55194">
    <property type="entry name" value="Ribosome recycling factor, RRF"/>
    <property type="match status" value="1"/>
</dbReference>
<dbReference type="GO" id="GO:0043023">
    <property type="term" value="F:ribosomal large subunit binding"/>
    <property type="evidence" value="ECO:0007669"/>
    <property type="project" value="TreeGrafter"/>
</dbReference>
<protein>
    <recommendedName>
        <fullName evidence="6">Ribosome-recycling factor</fullName>
        <shortName evidence="6">RRF</shortName>
    </recommendedName>
    <alternativeName>
        <fullName evidence="6">Ribosome-releasing factor</fullName>
    </alternativeName>
</protein>
<sequence length="210" mass="23013">MLDAVVESDKAGQRARPGNGRETVSDLNALLDDLTRRMDGALESLRRDFAGLRSGRASPALLEPVRVEAYGGEVPLTQVGSIAVPEARMITVQVWDRVLVGAVERAIRDAGLGLNPASDGQLIRVPIPQLTEERRHELAKAAARYAEGAKIAARGVRRDGMDKAKAFEKKGDISQDDVKTWSDAIQKLTDQYVKKIDDMLADKDREIKQV</sequence>
<dbReference type="FunFam" id="1.10.132.20:FF:000001">
    <property type="entry name" value="Ribosome-recycling factor"/>
    <property type="match status" value="1"/>
</dbReference>
<evidence type="ECO:0000256" key="3">
    <source>
        <dbReference type="ARBA" id="ARBA00022490"/>
    </source>
</evidence>
<comment type="function">
    <text evidence="5 6">Responsible for the release of ribosomes from messenger RNA at the termination of protein biosynthesis. May increase the efficiency of translation by recycling ribosomes from one round of translation to another.</text>
</comment>
<name>A0A4Y3TMU0_9PROT</name>